<dbReference type="InterPro" id="IPR054722">
    <property type="entry name" value="PolX-like_BBD"/>
</dbReference>
<dbReference type="AlphaFoldDB" id="A0A2I0BED6"/>
<protein>
    <recommendedName>
        <fullName evidence="1">Retrovirus-related Pol polyprotein from transposon TNT 1-94-like beta-barrel domain-containing protein</fullName>
    </recommendedName>
</protein>
<gene>
    <name evidence="2" type="ORF">AXF42_Ash018451</name>
</gene>
<feature type="domain" description="Retrovirus-related Pol polyprotein from transposon TNT 1-94-like beta-barrel" evidence="1">
    <location>
        <begin position="2"/>
        <end position="64"/>
    </location>
</feature>
<organism evidence="2 3">
    <name type="scientific">Apostasia shenzhenica</name>
    <dbReference type="NCBI Taxonomy" id="1088818"/>
    <lineage>
        <taxon>Eukaryota</taxon>
        <taxon>Viridiplantae</taxon>
        <taxon>Streptophyta</taxon>
        <taxon>Embryophyta</taxon>
        <taxon>Tracheophyta</taxon>
        <taxon>Spermatophyta</taxon>
        <taxon>Magnoliopsida</taxon>
        <taxon>Liliopsida</taxon>
        <taxon>Asparagales</taxon>
        <taxon>Orchidaceae</taxon>
        <taxon>Apostasioideae</taxon>
        <taxon>Apostasia</taxon>
    </lineage>
</organism>
<keyword evidence="3" id="KW-1185">Reference proteome</keyword>
<accession>A0A2I0BED6</accession>
<dbReference type="Pfam" id="PF22936">
    <property type="entry name" value="Pol_BBD"/>
    <property type="match status" value="1"/>
</dbReference>
<reference evidence="2 3" key="1">
    <citation type="journal article" date="2017" name="Nature">
        <title>The Apostasia genome and the evolution of orchids.</title>
        <authorList>
            <person name="Zhang G.Q."/>
            <person name="Liu K.W."/>
            <person name="Li Z."/>
            <person name="Lohaus R."/>
            <person name="Hsiao Y.Y."/>
            <person name="Niu S.C."/>
            <person name="Wang J.Y."/>
            <person name="Lin Y.C."/>
            <person name="Xu Q."/>
            <person name="Chen L.J."/>
            <person name="Yoshida K."/>
            <person name="Fujiwara S."/>
            <person name="Wang Z.W."/>
            <person name="Zhang Y.Q."/>
            <person name="Mitsuda N."/>
            <person name="Wang M."/>
            <person name="Liu G.H."/>
            <person name="Pecoraro L."/>
            <person name="Huang H.X."/>
            <person name="Xiao X.J."/>
            <person name="Lin M."/>
            <person name="Wu X.Y."/>
            <person name="Wu W.L."/>
            <person name="Chen Y.Y."/>
            <person name="Chang S.B."/>
            <person name="Sakamoto S."/>
            <person name="Ohme-Takagi M."/>
            <person name="Yagi M."/>
            <person name="Zeng S.J."/>
            <person name="Shen C.Y."/>
            <person name="Yeh C.M."/>
            <person name="Luo Y.B."/>
            <person name="Tsai W.C."/>
            <person name="Van de Peer Y."/>
            <person name="Liu Z.J."/>
        </authorList>
    </citation>
    <scope>NUCLEOTIDE SEQUENCE [LARGE SCALE GENOMIC DNA]</scope>
    <source>
        <strain evidence="3">cv. Shenzhen</strain>
        <tissue evidence="2">Stem</tissue>
    </source>
</reference>
<dbReference type="Proteomes" id="UP000236161">
    <property type="component" value="Unassembled WGS sequence"/>
</dbReference>
<sequence>MSIFLDIDTSVISKVRIGNRALAESKRKGAIAIETKKGVNYTRNVLLVLELEQNLLSVRRLIQNSII</sequence>
<name>A0A2I0BED6_9ASPA</name>
<evidence type="ECO:0000313" key="2">
    <source>
        <dbReference type="EMBL" id="PKA66161.1"/>
    </source>
</evidence>
<proteinExistence type="predicted"/>
<evidence type="ECO:0000313" key="3">
    <source>
        <dbReference type="Proteomes" id="UP000236161"/>
    </source>
</evidence>
<evidence type="ECO:0000259" key="1">
    <source>
        <dbReference type="Pfam" id="PF22936"/>
    </source>
</evidence>
<dbReference type="EMBL" id="KZ451887">
    <property type="protein sequence ID" value="PKA66161.1"/>
    <property type="molecule type" value="Genomic_DNA"/>
</dbReference>